<evidence type="ECO:0000313" key="1">
    <source>
        <dbReference type="EMBL" id="SHO51536.1"/>
    </source>
</evidence>
<dbReference type="Gene3D" id="3.20.20.410">
    <property type="entry name" value="Protein of unknown function UPF0759"/>
    <property type="match status" value="1"/>
</dbReference>
<dbReference type="PANTHER" id="PTHR30348">
    <property type="entry name" value="UNCHARACTERIZED PROTEIN YECE"/>
    <property type="match status" value="1"/>
</dbReference>
<dbReference type="InterPro" id="IPR036520">
    <property type="entry name" value="UPF0759_sf"/>
</dbReference>
<dbReference type="RefSeq" id="WP_073615485.1">
    <property type="nucleotide sequence ID" value="NZ_FRFE01000026.1"/>
</dbReference>
<accession>A0A1M7YG28</accession>
<keyword evidence="2" id="KW-1185">Reference proteome</keyword>
<dbReference type="Proteomes" id="UP000184603">
    <property type="component" value="Unassembled WGS sequence"/>
</dbReference>
<gene>
    <name evidence="1" type="ORF">SAMN02745220_04052</name>
</gene>
<dbReference type="SUPFAM" id="SSF117396">
    <property type="entry name" value="TM1631-like"/>
    <property type="match status" value="1"/>
</dbReference>
<proteinExistence type="predicted"/>
<dbReference type="STRING" id="1121416.SAMN02745220_04052"/>
<dbReference type="PANTHER" id="PTHR30348:SF4">
    <property type="entry name" value="DUF72 DOMAIN-CONTAINING PROTEIN"/>
    <property type="match status" value="1"/>
</dbReference>
<dbReference type="EMBL" id="FRFE01000026">
    <property type="protein sequence ID" value="SHO51536.1"/>
    <property type="molecule type" value="Genomic_DNA"/>
</dbReference>
<sequence length="289" mass="33860">MKVESLHIGTCSWKYPSWEGLVYSERKPANYLQEYSHHYNTVEVDQWFWSLFASDKLVLPKIEVVSEYAASVPENFTFCVKVPNSITLTHHYNKNKSDPLVLNPTFLSIELMERFLDSLQPMHHALGPLMFQFEYLNKQKMSGAVEFIDKLGRFIEQLPKGFTYCIESRNPNYLNAVYFDFLKSTGLHHVFLQGYYMPSIFDVYRKYREQIGQLAVIRLHGSDRKEIEKLVGDDWSQVVAPKDQDIKMLVRMLEDLKTQNVKLYLLVNNHFEGSAPRTISRIVEAMHYL</sequence>
<name>A0A1M7YG28_9BACT</name>
<reference evidence="1 2" key="1">
    <citation type="submission" date="2016-12" db="EMBL/GenBank/DDBJ databases">
        <authorList>
            <person name="Song W.-J."/>
            <person name="Kurnit D.M."/>
        </authorList>
    </citation>
    <scope>NUCLEOTIDE SEQUENCE [LARGE SCALE GENOMIC DNA]</scope>
    <source>
        <strain evidence="1 2">DSM 18488</strain>
    </source>
</reference>
<dbReference type="OrthoDB" id="9780310at2"/>
<dbReference type="AlphaFoldDB" id="A0A1M7YG28"/>
<evidence type="ECO:0000313" key="2">
    <source>
        <dbReference type="Proteomes" id="UP000184603"/>
    </source>
</evidence>
<organism evidence="1 2">
    <name type="scientific">Desulfopila aestuarii DSM 18488</name>
    <dbReference type="NCBI Taxonomy" id="1121416"/>
    <lineage>
        <taxon>Bacteria</taxon>
        <taxon>Pseudomonadati</taxon>
        <taxon>Thermodesulfobacteriota</taxon>
        <taxon>Desulfobulbia</taxon>
        <taxon>Desulfobulbales</taxon>
        <taxon>Desulfocapsaceae</taxon>
        <taxon>Desulfopila</taxon>
    </lineage>
</organism>
<protein>
    <submittedName>
        <fullName evidence="1">Uncharacterized conserved protein YecE, DUF72 family</fullName>
    </submittedName>
</protein>
<dbReference type="Pfam" id="PF01904">
    <property type="entry name" value="DUF72"/>
    <property type="match status" value="1"/>
</dbReference>
<dbReference type="InterPro" id="IPR002763">
    <property type="entry name" value="DUF72"/>
</dbReference>